<name>A0A8C1WVS8_CYPCA</name>
<dbReference type="Pfam" id="PF06001">
    <property type="entry name" value="RING_CBP-p300"/>
    <property type="match status" value="1"/>
</dbReference>
<feature type="compositionally biased region" description="Polar residues" evidence="25">
    <location>
        <begin position="883"/>
        <end position="904"/>
    </location>
</feature>
<keyword evidence="11 24" id="KW-0863">Zinc-finger</keyword>
<evidence type="ECO:0000256" key="12">
    <source>
        <dbReference type="ARBA" id="ARBA00022833"/>
    </source>
</evidence>
<keyword evidence="16" id="KW-0090">Biological rhythms</keyword>
<keyword evidence="12 23" id="KW-0862">Zinc</keyword>
<dbReference type="InterPro" id="IPR003101">
    <property type="entry name" value="KIX_dom"/>
</dbReference>
<keyword evidence="4" id="KW-0488">Methylation</keyword>
<dbReference type="InterPro" id="IPR013083">
    <property type="entry name" value="Znf_RING/FYVE/PHD"/>
</dbReference>
<keyword evidence="6" id="KW-1017">Isopeptide bond</keyword>
<dbReference type="Gene3D" id="1.20.1020.10">
    <property type="entry name" value="TAZ domain"/>
    <property type="match status" value="3"/>
</dbReference>
<dbReference type="InterPro" id="IPR013178">
    <property type="entry name" value="Histone_AcTrfase_Rtt109/CBP"/>
</dbReference>
<dbReference type="FunFam" id="3.30.40.10:FF:000034">
    <property type="entry name" value="Histone acetyltransferase p300"/>
    <property type="match status" value="1"/>
</dbReference>
<evidence type="ECO:0000313" key="32">
    <source>
        <dbReference type="Proteomes" id="UP000694700"/>
    </source>
</evidence>
<evidence type="ECO:0000256" key="5">
    <source>
        <dbReference type="ARBA" id="ARBA00022490"/>
    </source>
</evidence>
<comment type="subcellular location">
    <subcellularLocation>
        <location evidence="2">Cytoplasm</location>
    </subcellularLocation>
    <subcellularLocation>
        <location evidence="1">Nucleus</location>
    </subcellularLocation>
</comment>
<feature type="compositionally biased region" description="Basic and acidic residues" evidence="25">
    <location>
        <begin position="905"/>
        <end position="915"/>
    </location>
</feature>
<feature type="compositionally biased region" description="Low complexity" evidence="25">
    <location>
        <begin position="99"/>
        <end position="119"/>
    </location>
</feature>
<dbReference type="PROSITE" id="PS51727">
    <property type="entry name" value="CBP_P300_HAT"/>
    <property type="match status" value="1"/>
</dbReference>
<dbReference type="Gene3D" id="3.30.60.90">
    <property type="match status" value="1"/>
</dbReference>
<feature type="region of interest" description="Disordered" evidence="25">
    <location>
        <begin position="1651"/>
        <end position="1670"/>
    </location>
</feature>
<dbReference type="GO" id="GO:0031490">
    <property type="term" value="F:chromatin DNA binding"/>
    <property type="evidence" value="ECO:0007669"/>
    <property type="project" value="TreeGrafter"/>
</dbReference>
<feature type="region of interest" description="Disordered" evidence="25">
    <location>
        <begin position="1"/>
        <end position="27"/>
    </location>
</feature>
<reference evidence="31" key="1">
    <citation type="submission" date="2025-08" db="UniProtKB">
        <authorList>
            <consortium name="Ensembl"/>
        </authorList>
    </citation>
    <scope>IDENTIFICATION</scope>
</reference>
<dbReference type="FunFam" id="1.10.246.20:FF:000001">
    <property type="entry name" value="E1A binding protein p300"/>
    <property type="match status" value="1"/>
</dbReference>
<feature type="region of interest" description="Disordered" evidence="25">
    <location>
        <begin position="1913"/>
        <end position="1937"/>
    </location>
</feature>
<dbReference type="Gene3D" id="1.10.246.20">
    <property type="entry name" value="Coactivator CBP, KIX domain"/>
    <property type="match status" value="1"/>
</dbReference>
<feature type="region of interest" description="Disordered" evidence="25">
    <location>
        <begin position="656"/>
        <end position="686"/>
    </location>
</feature>
<evidence type="ECO:0000256" key="16">
    <source>
        <dbReference type="ARBA" id="ARBA00023108"/>
    </source>
</evidence>
<dbReference type="SUPFAM" id="SSF47370">
    <property type="entry name" value="Bromodomain"/>
    <property type="match status" value="1"/>
</dbReference>
<evidence type="ECO:0000256" key="19">
    <source>
        <dbReference type="ARBA" id="ARBA00023242"/>
    </source>
</evidence>
<evidence type="ECO:0000256" key="1">
    <source>
        <dbReference type="ARBA" id="ARBA00004123"/>
    </source>
</evidence>
<dbReference type="InterPro" id="IPR036427">
    <property type="entry name" value="Bromodomain-like_sf"/>
</dbReference>
<evidence type="ECO:0000256" key="13">
    <source>
        <dbReference type="ARBA" id="ARBA00022843"/>
    </source>
</evidence>
<evidence type="ECO:0000259" key="28">
    <source>
        <dbReference type="PROSITE" id="PS50135"/>
    </source>
</evidence>
<feature type="domain" description="TAZ-type" evidence="27">
    <location>
        <begin position="309"/>
        <end position="395"/>
    </location>
</feature>
<dbReference type="InterPro" id="IPR018359">
    <property type="entry name" value="Bromodomain_CS"/>
</dbReference>
<evidence type="ECO:0000256" key="22">
    <source>
        <dbReference type="PROSITE-ProRule" id="PRU00035"/>
    </source>
</evidence>
<dbReference type="GO" id="GO:0005667">
    <property type="term" value="C:transcription regulator complex"/>
    <property type="evidence" value="ECO:0007669"/>
    <property type="project" value="TreeGrafter"/>
</dbReference>
<dbReference type="SMART" id="SM00291">
    <property type="entry name" value="ZnF_ZZ"/>
    <property type="match status" value="1"/>
</dbReference>
<dbReference type="GO" id="GO:0004402">
    <property type="term" value="F:histone acetyltransferase activity"/>
    <property type="evidence" value="ECO:0007669"/>
    <property type="project" value="InterPro"/>
</dbReference>
<dbReference type="SUPFAM" id="SSF57850">
    <property type="entry name" value="RING/U-box"/>
    <property type="match status" value="1"/>
</dbReference>
<feature type="region of interest" description="Disordered" evidence="25">
    <location>
        <begin position="98"/>
        <end position="187"/>
    </location>
</feature>
<feature type="region of interest" description="Disordered" evidence="25">
    <location>
        <begin position="700"/>
        <end position="987"/>
    </location>
</feature>
<dbReference type="InterPro" id="IPR035898">
    <property type="entry name" value="TAZ_dom_sf"/>
</dbReference>
<dbReference type="SUPFAM" id="SSF57933">
    <property type="entry name" value="TAZ domain"/>
    <property type="match status" value="3"/>
</dbReference>
<feature type="compositionally biased region" description="Polar residues" evidence="25">
    <location>
        <begin position="762"/>
        <end position="797"/>
    </location>
</feature>
<dbReference type="GO" id="GO:0005654">
    <property type="term" value="C:nucleoplasm"/>
    <property type="evidence" value="ECO:0007669"/>
    <property type="project" value="UniProtKB-ARBA"/>
</dbReference>
<dbReference type="PROSITE" id="PS00633">
    <property type="entry name" value="BROMODOMAIN_1"/>
    <property type="match status" value="1"/>
</dbReference>
<evidence type="ECO:0000256" key="8">
    <source>
        <dbReference type="ARBA" id="ARBA00022679"/>
    </source>
</evidence>
<keyword evidence="19" id="KW-0539">Nucleus</keyword>
<dbReference type="Proteomes" id="UP000694700">
    <property type="component" value="Unplaced"/>
</dbReference>
<dbReference type="InterPro" id="IPR056484">
    <property type="entry name" value="PHD_P300"/>
</dbReference>
<feature type="domain" description="ZZ-type" evidence="28">
    <location>
        <begin position="1605"/>
        <end position="1653"/>
    </location>
</feature>
<evidence type="ECO:0000256" key="17">
    <source>
        <dbReference type="ARBA" id="ARBA00023117"/>
    </source>
</evidence>
<dbReference type="GO" id="GO:0048511">
    <property type="term" value="P:rhythmic process"/>
    <property type="evidence" value="ECO:0007669"/>
    <property type="project" value="UniProtKB-KW"/>
</dbReference>
<evidence type="ECO:0000259" key="30">
    <source>
        <dbReference type="PROSITE" id="PS51727"/>
    </source>
</evidence>
<evidence type="ECO:0000256" key="25">
    <source>
        <dbReference type="SAM" id="MobiDB-lite"/>
    </source>
</evidence>
<dbReference type="Gene3D" id="2.10.110.40">
    <property type="match status" value="1"/>
</dbReference>
<dbReference type="Pfam" id="PF02172">
    <property type="entry name" value="KIX"/>
    <property type="match status" value="1"/>
</dbReference>
<dbReference type="PROSITE" id="PS50134">
    <property type="entry name" value="ZF_TAZ"/>
    <property type="match status" value="3"/>
</dbReference>
<dbReference type="InterPro" id="IPR031162">
    <property type="entry name" value="CBP_P300_HAT"/>
</dbReference>
<feature type="compositionally biased region" description="Polar residues" evidence="25">
    <location>
        <begin position="1657"/>
        <end position="1668"/>
    </location>
</feature>
<dbReference type="GO" id="GO:0003713">
    <property type="term" value="F:transcription coactivator activity"/>
    <property type="evidence" value="ECO:0007669"/>
    <property type="project" value="TreeGrafter"/>
</dbReference>
<evidence type="ECO:0000256" key="23">
    <source>
        <dbReference type="PROSITE-ProRule" id="PRU00203"/>
    </source>
</evidence>
<feature type="compositionally biased region" description="Basic and acidic residues" evidence="25">
    <location>
        <begin position="1459"/>
        <end position="1471"/>
    </location>
</feature>
<dbReference type="GO" id="GO:0008270">
    <property type="term" value="F:zinc ion binding"/>
    <property type="evidence" value="ECO:0007669"/>
    <property type="project" value="UniProtKB-KW"/>
</dbReference>
<evidence type="ECO:0000256" key="3">
    <source>
        <dbReference type="ARBA" id="ARBA00013184"/>
    </source>
</evidence>
<evidence type="ECO:0000256" key="14">
    <source>
        <dbReference type="ARBA" id="ARBA00022990"/>
    </source>
</evidence>
<feature type="compositionally biased region" description="Low complexity" evidence="25">
    <location>
        <begin position="136"/>
        <end position="186"/>
    </location>
</feature>
<evidence type="ECO:0000256" key="18">
    <source>
        <dbReference type="ARBA" id="ARBA00023163"/>
    </source>
</evidence>
<dbReference type="GO" id="GO:0000123">
    <property type="term" value="C:histone acetyltransferase complex"/>
    <property type="evidence" value="ECO:0007669"/>
    <property type="project" value="TreeGrafter"/>
</dbReference>
<keyword evidence="9 23" id="KW-0479">Metal-binding</keyword>
<keyword evidence="18" id="KW-0804">Transcription</keyword>
<evidence type="ECO:0000256" key="10">
    <source>
        <dbReference type="ARBA" id="ARBA00022737"/>
    </source>
</evidence>
<comment type="catalytic activity">
    <reaction evidence="21">
        <text>(S)-lactoyl-CoA + L-lysyl-[protein] = N(6)-[(S)-lactoyl]-L-lysyl-[protein] + CoA + H(+)</text>
        <dbReference type="Rhea" id="RHEA:61996"/>
        <dbReference type="Rhea" id="RHEA-COMP:9752"/>
        <dbReference type="Rhea" id="RHEA-COMP:19466"/>
        <dbReference type="ChEBI" id="CHEBI:15378"/>
        <dbReference type="ChEBI" id="CHEBI:29969"/>
        <dbReference type="ChEBI" id="CHEBI:57287"/>
        <dbReference type="ChEBI" id="CHEBI:231527"/>
        <dbReference type="ChEBI" id="CHEBI:231528"/>
    </reaction>
    <physiologicalReaction direction="left-to-right" evidence="21">
        <dbReference type="Rhea" id="RHEA:61997"/>
    </physiologicalReaction>
</comment>
<dbReference type="Pfam" id="PF02135">
    <property type="entry name" value="zf-TAZ"/>
    <property type="match status" value="3"/>
</dbReference>
<evidence type="ECO:0000259" key="26">
    <source>
        <dbReference type="PROSITE" id="PS50014"/>
    </source>
</evidence>
<dbReference type="Pfam" id="PF23570">
    <property type="entry name" value="PHD_P300"/>
    <property type="match status" value="1"/>
</dbReference>
<evidence type="ECO:0000259" key="27">
    <source>
        <dbReference type="PROSITE" id="PS50134"/>
    </source>
</evidence>
<feature type="compositionally biased region" description="Pro residues" evidence="25">
    <location>
        <begin position="1802"/>
        <end position="1813"/>
    </location>
</feature>
<dbReference type="PROSITE" id="PS50952">
    <property type="entry name" value="KIX"/>
    <property type="match status" value="1"/>
</dbReference>
<dbReference type="EC" id="2.3.1.48" evidence="3"/>
<feature type="compositionally biased region" description="Low complexity" evidence="25">
    <location>
        <begin position="803"/>
        <end position="833"/>
    </location>
</feature>
<evidence type="ECO:0000256" key="2">
    <source>
        <dbReference type="ARBA" id="ARBA00004496"/>
    </source>
</evidence>
<dbReference type="InterPro" id="IPR038547">
    <property type="entry name" value="RING_CBP-p300_sf"/>
</dbReference>
<feature type="domain" description="TAZ-type" evidence="27">
    <location>
        <begin position="1808"/>
        <end position="1889"/>
    </location>
</feature>
<evidence type="ECO:0000256" key="7">
    <source>
        <dbReference type="ARBA" id="ARBA00022553"/>
    </source>
</evidence>
<dbReference type="InterPro" id="IPR000433">
    <property type="entry name" value="Znf_ZZ"/>
</dbReference>
<organism evidence="31 32">
    <name type="scientific">Cyprinus carpio</name>
    <name type="common">Common carp</name>
    <dbReference type="NCBI Taxonomy" id="7962"/>
    <lineage>
        <taxon>Eukaryota</taxon>
        <taxon>Metazoa</taxon>
        <taxon>Chordata</taxon>
        <taxon>Craniata</taxon>
        <taxon>Vertebrata</taxon>
        <taxon>Euteleostomi</taxon>
        <taxon>Actinopterygii</taxon>
        <taxon>Neopterygii</taxon>
        <taxon>Teleostei</taxon>
        <taxon>Ostariophysi</taxon>
        <taxon>Cypriniformes</taxon>
        <taxon>Cyprinidae</taxon>
        <taxon>Cyprininae</taxon>
        <taxon>Cyprinus</taxon>
    </lineage>
</organism>
<dbReference type="FunFam" id="1.20.920.10:FF:000001">
    <property type="entry name" value="Histone acetyltransferase p300"/>
    <property type="match status" value="1"/>
</dbReference>
<feature type="domain" description="TAZ-type" evidence="27">
    <location>
        <begin position="1668"/>
        <end position="1749"/>
    </location>
</feature>
<dbReference type="InterPro" id="IPR000197">
    <property type="entry name" value="Znf_TAZ"/>
</dbReference>
<dbReference type="GO" id="GO:0140297">
    <property type="term" value="F:DNA-binding transcription factor binding"/>
    <property type="evidence" value="ECO:0007669"/>
    <property type="project" value="UniProtKB-ARBA"/>
</dbReference>
<feature type="domain" description="KIX" evidence="29">
    <location>
        <begin position="533"/>
        <end position="612"/>
    </location>
</feature>
<feature type="region of interest" description="Disordered" evidence="25">
    <location>
        <begin position="1766"/>
        <end position="1816"/>
    </location>
</feature>
<dbReference type="PROSITE" id="PS50014">
    <property type="entry name" value="BROMODOMAIN_2"/>
    <property type="match status" value="1"/>
</dbReference>
<feature type="compositionally biased region" description="Basic and acidic residues" evidence="25">
    <location>
        <begin position="931"/>
        <end position="949"/>
    </location>
</feature>
<evidence type="ECO:0000256" key="15">
    <source>
        <dbReference type="ARBA" id="ARBA00023015"/>
    </source>
</evidence>
<dbReference type="PROSITE" id="PS01357">
    <property type="entry name" value="ZF_ZZ_1"/>
    <property type="match status" value="1"/>
</dbReference>
<keyword evidence="14" id="KW-0007">Acetylation</keyword>
<dbReference type="FunFam" id="2.10.110.40:FF:000001">
    <property type="entry name" value="E1A binding protein p300"/>
    <property type="match status" value="1"/>
</dbReference>
<dbReference type="InterPro" id="IPR043145">
    <property type="entry name" value="Znf_ZZ_sf"/>
</dbReference>
<dbReference type="PANTHER" id="PTHR13808:SF29">
    <property type="entry name" value="HISTONE ACETYLTRANSFERASE P300"/>
    <property type="match status" value="1"/>
</dbReference>
<feature type="compositionally biased region" description="Polar residues" evidence="25">
    <location>
        <begin position="661"/>
        <end position="681"/>
    </location>
</feature>
<dbReference type="GO" id="GO:0045944">
    <property type="term" value="P:positive regulation of transcription by RNA polymerase II"/>
    <property type="evidence" value="ECO:0007669"/>
    <property type="project" value="TreeGrafter"/>
</dbReference>
<feature type="region of interest" description="Disordered" evidence="25">
    <location>
        <begin position="1459"/>
        <end position="1518"/>
    </location>
</feature>
<keyword evidence="5" id="KW-0963">Cytoplasm</keyword>
<feature type="zinc finger region" description="TAZ-type" evidence="23">
    <location>
        <begin position="1808"/>
        <end position="1889"/>
    </location>
</feature>
<dbReference type="FunFam" id="1.20.1020.10:FF:000001">
    <property type="entry name" value="E1A binding protein p300"/>
    <property type="match status" value="2"/>
</dbReference>
<dbReference type="Pfam" id="PF08214">
    <property type="entry name" value="HAT_KAT11"/>
    <property type="match status" value="1"/>
</dbReference>
<dbReference type="SMART" id="SM00551">
    <property type="entry name" value="ZnF_TAZ"/>
    <property type="match status" value="3"/>
</dbReference>
<feature type="compositionally biased region" description="Polar residues" evidence="25">
    <location>
        <begin position="834"/>
        <end position="865"/>
    </location>
</feature>
<evidence type="ECO:0000256" key="6">
    <source>
        <dbReference type="ARBA" id="ARBA00022499"/>
    </source>
</evidence>
<keyword evidence="10" id="KW-0677">Repeat</keyword>
<dbReference type="PRINTS" id="PR00503">
    <property type="entry name" value="BROMODOMAIN"/>
</dbReference>
<dbReference type="Ensembl" id="ENSCCRT00015075096.1">
    <property type="protein sequence ID" value="ENSCCRP00015072733.1"/>
    <property type="gene ID" value="ENSCCRG00015029121.1"/>
</dbReference>
<keyword evidence="15" id="KW-0805">Transcription regulation</keyword>
<evidence type="ECO:0000313" key="31">
    <source>
        <dbReference type="Ensembl" id="ENSCCRP00015072733.1"/>
    </source>
</evidence>
<proteinExistence type="predicted"/>
<dbReference type="PROSITE" id="PS50135">
    <property type="entry name" value="ZF_ZZ_2"/>
    <property type="match status" value="1"/>
</dbReference>
<feature type="zinc finger region" description="TAZ-type" evidence="23">
    <location>
        <begin position="309"/>
        <end position="395"/>
    </location>
</feature>
<dbReference type="Pfam" id="PF00569">
    <property type="entry name" value="ZZ"/>
    <property type="match status" value="1"/>
</dbReference>
<accession>A0A8C1WVS8</accession>
<dbReference type="InterPro" id="IPR010303">
    <property type="entry name" value="RING_CBP-p300"/>
</dbReference>
<feature type="domain" description="Bromo" evidence="26">
    <location>
        <begin position="1006"/>
        <end position="1078"/>
    </location>
</feature>
<keyword evidence="13" id="KW-0832">Ubl conjugation</keyword>
<dbReference type="InterPro" id="IPR001487">
    <property type="entry name" value="Bromodomain"/>
</dbReference>
<dbReference type="CDD" id="cd15802">
    <property type="entry name" value="RING_CBP-p300"/>
    <property type="match status" value="1"/>
</dbReference>
<dbReference type="Gene3D" id="1.20.920.10">
    <property type="entry name" value="Bromodomain-like"/>
    <property type="match status" value="1"/>
</dbReference>
<keyword evidence="17 22" id="KW-0103">Bromodomain</keyword>
<feature type="zinc finger region" description="TAZ-type" evidence="23">
    <location>
        <begin position="1668"/>
        <end position="1749"/>
    </location>
</feature>
<dbReference type="Pfam" id="PF00439">
    <property type="entry name" value="Bromodomain"/>
    <property type="match status" value="1"/>
</dbReference>
<evidence type="ECO:0000256" key="20">
    <source>
        <dbReference type="ARBA" id="ARBA00023315"/>
    </source>
</evidence>
<dbReference type="SUPFAM" id="SSF47040">
    <property type="entry name" value="Kix domain of CBP (creb binding protein)"/>
    <property type="match status" value="1"/>
</dbReference>
<feature type="compositionally biased region" description="Basic and acidic residues" evidence="25">
    <location>
        <begin position="963"/>
        <end position="978"/>
    </location>
</feature>
<evidence type="ECO:0000256" key="24">
    <source>
        <dbReference type="PROSITE-ProRule" id="PRU00228"/>
    </source>
</evidence>
<dbReference type="SMART" id="SM00297">
    <property type="entry name" value="BROMO"/>
    <property type="match status" value="1"/>
</dbReference>
<keyword evidence="7" id="KW-0597">Phosphoprotein</keyword>
<feature type="compositionally biased region" description="Basic residues" evidence="25">
    <location>
        <begin position="1488"/>
        <end position="1498"/>
    </location>
</feature>
<feature type="compositionally biased region" description="Polar residues" evidence="25">
    <location>
        <begin position="724"/>
        <end position="737"/>
    </location>
</feature>
<dbReference type="CDD" id="cd05495">
    <property type="entry name" value="Bromo_cbp_like"/>
    <property type="match status" value="1"/>
</dbReference>
<dbReference type="FunFam" id="1.20.1020.10:FF:000002">
    <property type="entry name" value="E1A binding protein p300"/>
    <property type="match status" value="1"/>
</dbReference>
<feature type="compositionally biased region" description="Low complexity" evidence="25">
    <location>
        <begin position="1791"/>
        <end position="1801"/>
    </location>
</feature>
<keyword evidence="8" id="KW-0808">Transferase</keyword>
<evidence type="ECO:0000256" key="21">
    <source>
        <dbReference type="ARBA" id="ARBA00047411"/>
    </source>
</evidence>
<dbReference type="FunFam" id="3.30.60.90:FF:000003">
    <property type="entry name" value="E1A binding protein p300"/>
    <property type="match status" value="1"/>
</dbReference>
<dbReference type="Gene3D" id="3.30.40.10">
    <property type="entry name" value="Zinc/RING finger domain, C3HC4 (zinc finger)"/>
    <property type="match status" value="1"/>
</dbReference>
<dbReference type="GO" id="GO:0005737">
    <property type="term" value="C:cytoplasm"/>
    <property type="evidence" value="ECO:0007669"/>
    <property type="project" value="UniProtKB-SubCell"/>
</dbReference>
<evidence type="ECO:0000259" key="29">
    <source>
        <dbReference type="PROSITE" id="PS50952"/>
    </source>
</evidence>
<evidence type="ECO:0000256" key="11">
    <source>
        <dbReference type="ARBA" id="ARBA00022771"/>
    </source>
</evidence>
<feature type="region of interest" description="Disordered" evidence="25">
    <location>
        <begin position="616"/>
        <end position="637"/>
    </location>
</feature>
<sequence>MAENVLESGPPSAKRPKLSSPALSASVSDGNDFCSLFDLEHDLPDELISSSELNLPNGGDLGQLHGSLGSGGGAIGGVVSSGQDAAAKHKQLSELLRHGSASAAQQQGAMGSPAGASMGLFGTTKASPGTQGMGPQGQQRLSPQQATLMQQQQMAGMMGNMNRSMLGPQKGNGQQQAGGPAPQQQNMLGAQMMNGSPRIGHHNPGMGSSSSNLLAEALQQQHQTGGGQGGLRAQQPGAMNKMGMNAGSGPYGGPYGQPASQGLGVAGLAPQLQNKPGLPNSPAQFNLDKKPVQGIPGMVSVGGVPPAADLEKRKLIQQQLVLLLHAHKCQRREQANGEVRQCNLPHCRTMKNVLNHMTHCQAGKSCQVAHCASSRQIISHWKNCTRHDCPVCLPLKNAGDKRNQQTLLGSGGVGLSSSLGNVTGGPPSAPHLNTPGQIDPSSIERAYAALGLTYQGNQAPPQPVQQTQRAVNTMGANPMGVNGAMGGQSQNQQSNLLQETMLHLNMTSQSLMNDSALGGVGSMPLANPAASGAMRKNWHEDITQDLRNHLVHKLVQAIFPTPDPAALKDRRMENLVAYARKVEGDMYDSANSRAEYYHLLAEKIYKIQKELEEKRRTRLQKQDGPLSDPSVVRPIGPNQMLNRMQNATGMNPFGNHMGMQSMGQRSTSPLPISTPLNQGSMGSVRMPQPNVAQMQNQYMQTGPFQGSNPVLGAESVDMAHPGNHSPQEQMPTLSSLPMGSPLAQPGSVGGAGSGSSVGSLGPNSMSRVPPLSTTTQSISLPQCSPFHQNSPSPAHSRTPTPTPGSQTPQPHTPSLPQLSTSSSQQQLPLSASSDNAMQSQQQSLGGTSPAVSHSGLSTPNASQHPRTPLSHKGSVPVDGQAATPASVSSPDTSFQQGPSDSTDTLEPKVEVKQKVEEDEDDEEGMAGGKTGKQEDIKSEEKPEIKKEEPGDGVPMETSSTATGEDKKPEIKTEPKEEGGSGSTANHIFKPEELRQALMPTLESLYRQDPESLPFRQPVNPSLLGIPDYFDIVKNPMDLSTIKRKLDTGQYQEPWQYVEDIWLMFNNAWLYNRKTSRVYKCCSKLAEVFEQEIDPVMQSLGYCCGRKFEFSPQTLCCYGKQLCTIPRDAAYFSYQNRYHFCEKCFNEIQGESVSLGDDPSQPQTSINKDQFEKKKNDMLDPELFVECMDCGRKMHQICVLHNDTIWPSGFVCDGCLKKSNKTRKENKYAAKRLPQTKLSMYLETRVNDFLKRHNHPESGEVTIRVVHVSDKVVEVKPGMKSRFVDSGEMAESFPYRTKALFAFEEVDGVDVCFFGMHVQEYGSDCPPPNQRRVYISYLDSVHFFQPRSLRTSVYHEIILGYLDYAKKQGFTTGHIWACPPSEGDDYIFHCHPPDQKIPKPKRLQEWYKKMLDRAVAERIVHDYKDIFKQATEDRLTSAKELPYFEGDFWPNVLEESIKELEQEEEERKREENSTSNESVDTTKGDSKNAKKKNNKKTSKNKSSLSRANKKKPGMPNVSNDLSQKLYATMEKHKEVFFVIRLIAAPNSNSLLPIVDLDPLMACDLMDGRDAFLTLARDKHLEFSSLRRSKWSTMCMLVELHNQSQDRFVYTCNECKHHVETRFHCTVCEDYDLCITCYNTKGHEHKMEKLGLGLDDESNNQAPSSTQNPGDSRRLSIQRCIQSLVHACQCRNANCSLSSCQKMKRVIQHTKGCKRKTNGGCPICKQLIALCCYHAKHCQENKCPVPFCLNIKQKLRQQQLQHRLQQAQMVRRRMASMQRTGQQLPGGNGGLPSPGNSSTTGPSTPTPSTQPPTPQTPTQCIQSLVHACQCRNANCSLSSCQKMKRVIQHTKGCKRKTNGGCPICKQLIALCCYHAKHCQENKCPVPFCLNIKQKLRQQQLQHRLQQAQMVRRRMASMQRTGQQLPGGNGGLPSPGNSST</sequence>
<dbReference type="PANTHER" id="PTHR13808">
    <property type="entry name" value="CBP/P300-RELATED"/>
    <property type="match status" value="1"/>
</dbReference>
<evidence type="ECO:0000256" key="9">
    <source>
        <dbReference type="ARBA" id="ARBA00022723"/>
    </source>
</evidence>
<dbReference type="InterPro" id="IPR036529">
    <property type="entry name" value="KIX_dom_sf"/>
</dbReference>
<dbReference type="CDD" id="cd15646">
    <property type="entry name" value="PHD_p300"/>
    <property type="match status" value="1"/>
</dbReference>
<protein>
    <recommendedName>
        <fullName evidence="3">histone acetyltransferase</fullName>
        <ecNumber evidence="3">2.3.1.48</ecNumber>
    </recommendedName>
</protein>
<dbReference type="CDD" id="cd02337">
    <property type="entry name" value="ZZ_CBP"/>
    <property type="match status" value="1"/>
</dbReference>
<keyword evidence="20" id="KW-0012">Acyltransferase</keyword>
<feature type="domain" description="CBP/p300-type HAT" evidence="30">
    <location>
        <begin position="1226"/>
        <end position="1603"/>
    </location>
</feature>
<evidence type="ECO:0000256" key="4">
    <source>
        <dbReference type="ARBA" id="ARBA00022481"/>
    </source>
</evidence>
<dbReference type="SMART" id="SM01250">
    <property type="entry name" value="KAT11"/>
    <property type="match status" value="1"/>
</dbReference>